<organism evidence="9 10">
    <name type="scientific">Heterorhabditis bacteriophora</name>
    <name type="common">Entomopathogenic nematode worm</name>
    <dbReference type="NCBI Taxonomy" id="37862"/>
    <lineage>
        <taxon>Eukaryota</taxon>
        <taxon>Metazoa</taxon>
        <taxon>Ecdysozoa</taxon>
        <taxon>Nematoda</taxon>
        <taxon>Chromadorea</taxon>
        <taxon>Rhabditida</taxon>
        <taxon>Rhabditina</taxon>
        <taxon>Rhabditomorpha</taxon>
        <taxon>Strongyloidea</taxon>
        <taxon>Heterorhabditidae</taxon>
        <taxon>Heterorhabditis</taxon>
    </lineage>
</organism>
<feature type="transmembrane region" description="Helical" evidence="7">
    <location>
        <begin position="36"/>
        <end position="57"/>
    </location>
</feature>
<dbReference type="PANTHER" id="PTHR10796:SF88">
    <property type="entry name" value="SSD DOMAIN-CONTAINING PROTEIN"/>
    <property type="match status" value="1"/>
</dbReference>
<dbReference type="SUPFAM" id="SSF82866">
    <property type="entry name" value="Multidrug efflux transporter AcrB transmembrane domain"/>
    <property type="match status" value="1"/>
</dbReference>
<evidence type="ECO:0000313" key="9">
    <source>
        <dbReference type="Proteomes" id="UP000095283"/>
    </source>
</evidence>
<evidence type="ECO:0000259" key="8">
    <source>
        <dbReference type="PROSITE" id="PS50156"/>
    </source>
</evidence>
<dbReference type="InterPro" id="IPR000731">
    <property type="entry name" value="SSD"/>
</dbReference>
<reference evidence="10" key="1">
    <citation type="submission" date="2016-11" db="UniProtKB">
        <authorList>
            <consortium name="WormBaseParasite"/>
        </authorList>
    </citation>
    <scope>IDENTIFICATION</scope>
</reference>
<feature type="domain" description="SSD" evidence="8">
    <location>
        <begin position="137"/>
        <end position="266"/>
    </location>
</feature>
<dbReference type="GO" id="GO:0005886">
    <property type="term" value="C:plasma membrane"/>
    <property type="evidence" value="ECO:0007669"/>
    <property type="project" value="TreeGrafter"/>
</dbReference>
<evidence type="ECO:0000256" key="4">
    <source>
        <dbReference type="ARBA" id="ARBA00022989"/>
    </source>
</evidence>
<keyword evidence="5 7" id="KW-0472">Membrane</keyword>
<dbReference type="AlphaFoldDB" id="A0A1I7XPK5"/>
<keyword evidence="3 7" id="KW-0812">Transmembrane</keyword>
<comment type="subcellular location">
    <subcellularLocation>
        <location evidence="1">Membrane</location>
        <topology evidence="1">Multi-pass membrane protein</topology>
    </subcellularLocation>
</comment>
<dbReference type="GO" id="GO:0018996">
    <property type="term" value="P:molting cycle, collagen and cuticulin-based cuticle"/>
    <property type="evidence" value="ECO:0007669"/>
    <property type="project" value="TreeGrafter"/>
</dbReference>
<protein>
    <submittedName>
        <fullName evidence="10">SSD domain-containing protein</fullName>
    </submittedName>
</protein>
<evidence type="ECO:0000256" key="3">
    <source>
        <dbReference type="ARBA" id="ARBA00022692"/>
    </source>
</evidence>
<dbReference type="PANTHER" id="PTHR10796">
    <property type="entry name" value="PATCHED-RELATED"/>
    <property type="match status" value="1"/>
</dbReference>
<keyword evidence="9" id="KW-1185">Reference proteome</keyword>
<feature type="transmembrane region" description="Helical" evidence="7">
    <location>
        <begin position="134"/>
        <end position="160"/>
    </location>
</feature>
<evidence type="ECO:0000256" key="2">
    <source>
        <dbReference type="ARBA" id="ARBA00005585"/>
    </source>
</evidence>
<keyword evidence="4 7" id="KW-1133">Transmembrane helix</keyword>
<dbReference type="GO" id="GO:0006897">
    <property type="term" value="P:endocytosis"/>
    <property type="evidence" value="ECO:0007669"/>
    <property type="project" value="TreeGrafter"/>
</dbReference>
<name>A0A1I7XPK5_HETBA</name>
<dbReference type="Proteomes" id="UP000095283">
    <property type="component" value="Unplaced"/>
</dbReference>
<evidence type="ECO:0000256" key="7">
    <source>
        <dbReference type="SAM" id="Phobius"/>
    </source>
</evidence>
<keyword evidence="6" id="KW-0325">Glycoprotein</keyword>
<evidence type="ECO:0000256" key="1">
    <source>
        <dbReference type="ARBA" id="ARBA00004141"/>
    </source>
</evidence>
<feature type="transmembrane region" description="Helical" evidence="7">
    <location>
        <begin position="166"/>
        <end position="189"/>
    </location>
</feature>
<evidence type="ECO:0000256" key="6">
    <source>
        <dbReference type="ARBA" id="ARBA00023180"/>
    </source>
</evidence>
<dbReference type="Gene3D" id="1.20.1640.10">
    <property type="entry name" value="Multidrug efflux transporter AcrB transmembrane domain"/>
    <property type="match status" value="1"/>
</dbReference>
<accession>A0A1I7XPK5</accession>
<dbReference type="InterPro" id="IPR003392">
    <property type="entry name" value="PTHD_SSD"/>
</dbReference>
<dbReference type="GO" id="GO:0030659">
    <property type="term" value="C:cytoplasmic vesicle membrane"/>
    <property type="evidence" value="ECO:0007669"/>
    <property type="project" value="TreeGrafter"/>
</dbReference>
<evidence type="ECO:0000313" key="10">
    <source>
        <dbReference type="WBParaSite" id="Hba_19468"/>
    </source>
</evidence>
<comment type="similarity">
    <text evidence="2">Belongs to the patched family.</text>
</comment>
<sequence length="266" mass="29380">MKILPSELPNAMNLEKLPQPEPTRLIRYIMRFYRSWAYFVADHAVLMISVCTVLTLFGTVKVITTPNENDITGYTPYGARARDELEVASEFFSRGGSGIAVFVLILPKNGGNALNKDVLEEALRFFSWPNYFEFALKLSLAIMACVCPFMACCTALGALFFGGVRFGSILCVTPFLVLAIGVDDAYLMIHSWQRVTRKLQTTPVKEDSSGYRLAEVLSDTGPAIMISALTNILADTVGTYTGSPEITLLAYGNMACIFVDFIYQVN</sequence>
<dbReference type="WBParaSite" id="Hba_19468">
    <property type="protein sequence ID" value="Hba_19468"/>
    <property type="gene ID" value="Hba_19468"/>
</dbReference>
<evidence type="ECO:0000256" key="5">
    <source>
        <dbReference type="ARBA" id="ARBA00023136"/>
    </source>
</evidence>
<dbReference type="InterPro" id="IPR051697">
    <property type="entry name" value="Patched_domain-protein"/>
</dbReference>
<proteinExistence type="inferred from homology"/>
<dbReference type="PROSITE" id="PS50156">
    <property type="entry name" value="SSD"/>
    <property type="match status" value="1"/>
</dbReference>
<dbReference type="Pfam" id="PF02460">
    <property type="entry name" value="Patched"/>
    <property type="match status" value="1"/>
</dbReference>